<evidence type="ECO:0000259" key="3">
    <source>
        <dbReference type="Pfam" id="PF16344"/>
    </source>
</evidence>
<comment type="caution">
    <text evidence="4">The sequence shown here is derived from an EMBL/GenBank/DDBJ whole genome shotgun (WGS) entry which is preliminary data.</text>
</comment>
<feature type="domain" description="FecR protein" evidence="2">
    <location>
        <begin position="174"/>
        <end position="269"/>
    </location>
</feature>
<dbReference type="AlphaFoldDB" id="A0A4R0N8M3"/>
<name>A0A4R0N8M3_9SPHI</name>
<dbReference type="Pfam" id="PF04773">
    <property type="entry name" value="FecR"/>
    <property type="match status" value="1"/>
</dbReference>
<dbReference type="Proteomes" id="UP000309594">
    <property type="component" value="Unassembled WGS sequence"/>
</dbReference>
<organism evidence="4 6">
    <name type="scientific">Pedobacter hiemivivus</name>
    <dbReference type="NCBI Taxonomy" id="2530454"/>
    <lineage>
        <taxon>Bacteria</taxon>
        <taxon>Pseudomonadati</taxon>
        <taxon>Bacteroidota</taxon>
        <taxon>Sphingobacteriia</taxon>
        <taxon>Sphingobacteriales</taxon>
        <taxon>Sphingobacteriaceae</taxon>
        <taxon>Pedobacter</taxon>
    </lineage>
</organism>
<keyword evidence="1" id="KW-0812">Transmembrane</keyword>
<dbReference type="PANTHER" id="PTHR30273:SF2">
    <property type="entry name" value="PROTEIN FECR"/>
    <property type="match status" value="1"/>
</dbReference>
<evidence type="ECO:0000259" key="2">
    <source>
        <dbReference type="Pfam" id="PF04773"/>
    </source>
</evidence>
<evidence type="ECO:0000313" key="5">
    <source>
        <dbReference type="EMBL" id="TKC57184.1"/>
    </source>
</evidence>
<proteinExistence type="predicted"/>
<sequence length="385" mass="43136">MKMENQRLNDLIEKYILKTATVTEQYELLEWYNRENEKDIVWPTDATEEEQLVKQRMLSKISRTRMIKPLKRHKLWSSIAAAAAILLTIGSGLWFFTLQKADKEIAQINGRFKNDMTPGKNTATLTLANGKIIKLSDAKNGVIIDAAKLSYNDGSLIPIGGSGHVGGVVQMLTATTPRGGQYQVHLPDGTKVWLNAASVLKFPSSFTGEDSRKVDLIGEAYFEVRKDAKHPFVVKTARQEVTVLGTHFNINSYTDEEDIKTTLLEGSVRVGTRPPGIMQRRTLVPGQESIVNSNFELSVQEAYDLEQAVAWKNGKFVFSNQDIVTVMRQISRWYDAEIIYQQTPSTTLMGGMISRNKNVSEVLLLLEATGVGHFKIEGKKIIVTR</sequence>
<dbReference type="PANTHER" id="PTHR30273">
    <property type="entry name" value="PERIPLASMIC SIGNAL SENSOR AND SIGMA FACTOR ACTIVATOR FECR-RELATED"/>
    <property type="match status" value="1"/>
</dbReference>
<dbReference type="GO" id="GO:0016989">
    <property type="term" value="F:sigma factor antagonist activity"/>
    <property type="evidence" value="ECO:0007669"/>
    <property type="project" value="TreeGrafter"/>
</dbReference>
<dbReference type="EMBL" id="SJSM01000005">
    <property type="protein sequence ID" value="TCC96508.1"/>
    <property type="molecule type" value="Genomic_DNA"/>
</dbReference>
<dbReference type="FunFam" id="2.60.120.1440:FF:000001">
    <property type="entry name" value="Putative anti-sigma factor"/>
    <property type="match status" value="1"/>
</dbReference>
<dbReference type="InterPro" id="IPR032508">
    <property type="entry name" value="FecR_C"/>
</dbReference>
<evidence type="ECO:0000313" key="6">
    <source>
        <dbReference type="Proteomes" id="UP000291117"/>
    </source>
</evidence>
<dbReference type="Gene3D" id="2.60.120.1440">
    <property type="match status" value="1"/>
</dbReference>
<evidence type="ECO:0000313" key="7">
    <source>
        <dbReference type="Proteomes" id="UP000309594"/>
    </source>
</evidence>
<keyword evidence="1" id="KW-0472">Membrane</keyword>
<dbReference type="EMBL" id="SWDX01000010">
    <property type="protein sequence ID" value="TKC57184.1"/>
    <property type="molecule type" value="Genomic_DNA"/>
</dbReference>
<dbReference type="InterPro" id="IPR006860">
    <property type="entry name" value="FecR"/>
</dbReference>
<evidence type="ECO:0000313" key="4">
    <source>
        <dbReference type="EMBL" id="TCC96508.1"/>
    </source>
</evidence>
<feature type="transmembrane region" description="Helical" evidence="1">
    <location>
        <begin position="75"/>
        <end position="96"/>
    </location>
</feature>
<reference evidence="5 7" key="2">
    <citation type="submission" date="2019-04" db="EMBL/GenBank/DDBJ databases">
        <title>Pedobacter sp. RP-1-16 sp. nov., isolated from Arctic soil.</title>
        <authorList>
            <person name="Dahal R.H."/>
            <person name="Kim D.-U."/>
        </authorList>
    </citation>
    <scope>NUCLEOTIDE SEQUENCE [LARGE SCALE GENOMIC DNA]</scope>
    <source>
        <strain evidence="5 7">RP-1-16</strain>
    </source>
</reference>
<dbReference type="PIRSF" id="PIRSF018266">
    <property type="entry name" value="FecR"/>
    <property type="match status" value="1"/>
</dbReference>
<accession>A0A4U1G203</accession>
<dbReference type="Gene3D" id="3.55.50.30">
    <property type="match status" value="1"/>
</dbReference>
<keyword evidence="1" id="KW-1133">Transmembrane helix</keyword>
<evidence type="ECO:0000256" key="1">
    <source>
        <dbReference type="SAM" id="Phobius"/>
    </source>
</evidence>
<protein>
    <submittedName>
        <fullName evidence="4">DUF4974 domain-containing protein</fullName>
    </submittedName>
</protein>
<dbReference type="InterPro" id="IPR012373">
    <property type="entry name" value="Ferrdict_sens_TM"/>
</dbReference>
<reference evidence="4 6" key="1">
    <citation type="submission" date="2019-02" db="EMBL/GenBank/DDBJ databases">
        <title>Pedobacter sp. RP-3-8 sp. nov., isolated from Arctic soil.</title>
        <authorList>
            <person name="Dahal R.H."/>
        </authorList>
    </citation>
    <scope>NUCLEOTIDE SEQUENCE [LARGE SCALE GENOMIC DNA]</scope>
    <source>
        <strain evidence="4 6">RP-3-8</strain>
    </source>
</reference>
<feature type="domain" description="Protein FecR C-terminal" evidence="3">
    <location>
        <begin position="315"/>
        <end position="383"/>
    </location>
</feature>
<gene>
    <name evidence="4" type="ORF">EZ444_11040</name>
    <name evidence="5" type="ORF">FBD94_21380</name>
</gene>
<keyword evidence="6" id="KW-1185">Reference proteome</keyword>
<dbReference type="RefSeq" id="WP_131608805.1">
    <property type="nucleotide sequence ID" value="NZ_SJSM01000005.1"/>
</dbReference>
<dbReference type="Proteomes" id="UP000291117">
    <property type="component" value="Unassembled WGS sequence"/>
</dbReference>
<dbReference type="OrthoDB" id="1099963at2"/>
<dbReference type="Pfam" id="PF16344">
    <property type="entry name" value="FecR_C"/>
    <property type="match status" value="1"/>
</dbReference>
<accession>A0A4R0N8M3</accession>